<evidence type="ECO:0000313" key="1">
    <source>
        <dbReference type="EMBL" id="ORC84513.1"/>
    </source>
</evidence>
<dbReference type="Proteomes" id="UP000192257">
    <property type="component" value="Unassembled WGS sequence"/>
</dbReference>
<sequence length="118" mass="13374">MNLIWQTSLELLELQCTLCGIHTISPGTLKFVYQSCAMAGGQWKAALIVTEHLFNHQKRSSLSSSLSGLVRSDHCSLYCSLFGWEKALEFWGTNFPQCMLREVSGNYRAVDYCMRLSE</sequence>
<organism evidence="1 2">
    <name type="scientific">Trypanosoma theileri</name>
    <dbReference type="NCBI Taxonomy" id="67003"/>
    <lineage>
        <taxon>Eukaryota</taxon>
        <taxon>Discoba</taxon>
        <taxon>Euglenozoa</taxon>
        <taxon>Kinetoplastea</taxon>
        <taxon>Metakinetoplastina</taxon>
        <taxon>Trypanosomatida</taxon>
        <taxon>Trypanosomatidae</taxon>
        <taxon>Trypanosoma</taxon>
    </lineage>
</organism>
<dbReference type="OrthoDB" id="273222at2759"/>
<proteinExistence type="predicted"/>
<dbReference type="VEuPathDB" id="TriTrypDB:TM35_000441690"/>
<dbReference type="GeneID" id="39989958"/>
<dbReference type="EMBL" id="NBCO01000044">
    <property type="protein sequence ID" value="ORC84513.1"/>
    <property type="molecule type" value="Genomic_DNA"/>
</dbReference>
<comment type="caution">
    <text evidence="1">The sequence shown here is derived from an EMBL/GenBank/DDBJ whole genome shotgun (WGS) entry which is preliminary data.</text>
</comment>
<reference evidence="1 2" key="1">
    <citation type="submission" date="2017-03" db="EMBL/GenBank/DDBJ databases">
        <title>An alternative strategy for trypanosome survival in the mammalian bloodstream revealed through genome and transcriptome analysis of the ubiquitous bovine parasite Trypanosoma (Megatrypanum) theileri.</title>
        <authorList>
            <person name="Kelly S."/>
            <person name="Ivens A."/>
            <person name="Mott A."/>
            <person name="O'Neill E."/>
            <person name="Emms D."/>
            <person name="Macleod O."/>
            <person name="Voorheis P."/>
            <person name="Matthews J."/>
            <person name="Matthews K."/>
            <person name="Carrington M."/>
        </authorList>
    </citation>
    <scope>NUCLEOTIDE SEQUENCE [LARGE SCALE GENOMIC DNA]</scope>
    <source>
        <strain evidence="1">Edinburgh</strain>
    </source>
</reference>
<evidence type="ECO:0000313" key="2">
    <source>
        <dbReference type="Proteomes" id="UP000192257"/>
    </source>
</evidence>
<accession>A0A1X0NJ67</accession>
<name>A0A1X0NJ67_9TRYP</name>
<protein>
    <submittedName>
        <fullName evidence="1">Uncharacterized protein</fullName>
    </submittedName>
</protein>
<dbReference type="RefSeq" id="XP_028878579.1">
    <property type="nucleotide sequence ID" value="XM_029030178.1"/>
</dbReference>
<dbReference type="AlphaFoldDB" id="A0A1X0NJ67"/>
<gene>
    <name evidence="1" type="ORF">TM35_000441690</name>
</gene>
<keyword evidence="2" id="KW-1185">Reference proteome</keyword>